<keyword evidence="6 9" id="KW-0067">ATP-binding</keyword>
<dbReference type="SUPFAM" id="SSF52540">
    <property type="entry name" value="P-loop containing nucleoside triphosphate hydrolases"/>
    <property type="match status" value="1"/>
</dbReference>
<dbReference type="Gene3D" id="3.40.50.300">
    <property type="entry name" value="P-loop containing nucleotide triphosphate hydrolases"/>
    <property type="match status" value="1"/>
</dbReference>
<sequence length="361" mass="38435">MLKTQTSGGGDTPLLQLTDYSIRFATPDGEVQAVSDVDLMVTAGETLAIVGESGSGKSQCFNGVFGLLARNGRASGAARLEGTDLLALKPAALDRFRGRDMAMVFQDPMTALNPAMKIRRQLAETLEVHRGLKRREAEAEALSMLKRVGIPDAERRIEQYPHELSGGMRQRVVIAMALLCRPKIIVADEPTTALDVTIQAQILELFAELTAGSGTALVLITHDLGVVAGVADRIAVMYAGRIVEEGEVGEVFAAPAHPYTAALLASIPRVDRDAGAVEPIPGRPPNLVRPPAGCAFHPRCGFAVERCTAERPPLEAVSQSARPDVHRRAACWRPFVDVARGTGYGTVNETGSGSIGETSHV</sequence>
<comment type="subcellular location">
    <subcellularLocation>
        <location evidence="1">Cell inner membrane</location>
        <topology evidence="1">Peripheral membrane protein</topology>
    </subcellularLocation>
</comment>
<dbReference type="Pfam" id="PF00005">
    <property type="entry name" value="ABC_tran"/>
    <property type="match status" value="1"/>
</dbReference>
<evidence type="ECO:0000256" key="6">
    <source>
        <dbReference type="ARBA" id="ARBA00022840"/>
    </source>
</evidence>
<dbReference type="GO" id="GO:0005524">
    <property type="term" value="F:ATP binding"/>
    <property type="evidence" value="ECO:0007669"/>
    <property type="project" value="UniProtKB-KW"/>
</dbReference>
<dbReference type="AlphaFoldDB" id="A0A7W6EFH9"/>
<dbReference type="GO" id="GO:0016887">
    <property type="term" value="F:ATP hydrolysis activity"/>
    <property type="evidence" value="ECO:0007669"/>
    <property type="project" value="InterPro"/>
</dbReference>
<reference evidence="9 10" key="1">
    <citation type="submission" date="2020-08" db="EMBL/GenBank/DDBJ databases">
        <title>Genomic Encyclopedia of Type Strains, Phase IV (KMG-IV): sequencing the most valuable type-strain genomes for metagenomic binning, comparative biology and taxonomic classification.</title>
        <authorList>
            <person name="Goeker M."/>
        </authorList>
    </citation>
    <scope>NUCLEOTIDE SEQUENCE [LARGE SCALE GENOMIC DNA]</scope>
    <source>
        <strain evidence="9 10">DSM 102238</strain>
    </source>
</reference>
<dbReference type="GO" id="GO:0015833">
    <property type="term" value="P:peptide transport"/>
    <property type="evidence" value="ECO:0007669"/>
    <property type="project" value="InterPro"/>
</dbReference>
<dbReference type="InterPro" id="IPR003439">
    <property type="entry name" value="ABC_transporter-like_ATP-bd"/>
</dbReference>
<evidence type="ECO:0000256" key="4">
    <source>
        <dbReference type="ARBA" id="ARBA00022475"/>
    </source>
</evidence>
<dbReference type="Pfam" id="PF08352">
    <property type="entry name" value="oligo_HPY"/>
    <property type="match status" value="1"/>
</dbReference>
<name>A0A7W6EFH9_9HYPH</name>
<dbReference type="InterPro" id="IPR027417">
    <property type="entry name" value="P-loop_NTPase"/>
</dbReference>
<keyword evidence="10" id="KW-1185">Reference proteome</keyword>
<keyword evidence="5" id="KW-0547">Nucleotide-binding</keyword>
<dbReference type="PROSITE" id="PS50893">
    <property type="entry name" value="ABC_TRANSPORTER_2"/>
    <property type="match status" value="1"/>
</dbReference>
<comment type="caution">
    <text evidence="9">The sequence shown here is derived from an EMBL/GenBank/DDBJ whole genome shotgun (WGS) entry which is preliminary data.</text>
</comment>
<evidence type="ECO:0000256" key="5">
    <source>
        <dbReference type="ARBA" id="ARBA00022741"/>
    </source>
</evidence>
<keyword evidence="3" id="KW-0813">Transport</keyword>
<dbReference type="InterPro" id="IPR003593">
    <property type="entry name" value="AAA+_ATPase"/>
</dbReference>
<evidence type="ECO:0000256" key="2">
    <source>
        <dbReference type="ARBA" id="ARBA00005417"/>
    </source>
</evidence>
<dbReference type="Proteomes" id="UP000542776">
    <property type="component" value="Unassembled WGS sequence"/>
</dbReference>
<dbReference type="InterPro" id="IPR013563">
    <property type="entry name" value="Oligopep_ABC_C"/>
</dbReference>
<dbReference type="RefSeq" id="WP_183199236.1">
    <property type="nucleotide sequence ID" value="NZ_JACIEK010000002.1"/>
</dbReference>
<gene>
    <name evidence="9" type="ORF">GGR04_001531</name>
</gene>
<keyword evidence="4" id="KW-1003">Cell membrane</keyword>
<organism evidence="9 10">
    <name type="scientific">Aureimonas pseudogalii</name>
    <dbReference type="NCBI Taxonomy" id="1744844"/>
    <lineage>
        <taxon>Bacteria</taxon>
        <taxon>Pseudomonadati</taxon>
        <taxon>Pseudomonadota</taxon>
        <taxon>Alphaproteobacteria</taxon>
        <taxon>Hyphomicrobiales</taxon>
        <taxon>Aurantimonadaceae</taxon>
        <taxon>Aureimonas</taxon>
    </lineage>
</organism>
<dbReference type="GO" id="GO:0055085">
    <property type="term" value="P:transmembrane transport"/>
    <property type="evidence" value="ECO:0007669"/>
    <property type="project" value="UniProtKB-ARBA"/>
</dbReference>
<evidence type="ECO:0000313" key="10">
    <source>
        <dbReference type="Proteomes" id="UP000542776"/>
    </source>
</evidence>
<protein>
    <submittedName>
        <fullName evidence="9">Oligopeptide transport system ATP-binding protein</fullName>
    </submittedName>
</protein>
<dbReference type="InterPro" id="IPR017871">
    <property type="entry name" value="ABC_transporter-like_CS"/>
</dbReference>
<accession>A0A7W6EFH9</accession>
<dbReference type="EMBL" id="JACIEK010000002">
    <property type="protein sequence ID" value="MBB3997695.1"/>
    <property type="molecule type" value="Genomic_DNA"/>
</dbReference>
<comment type="similarity">
    <text evidence="2">Belongs to the ABC transporter superfamily.</text>
</comment>
<dbReference type="FunFam" id="3.40.50.300:FF:000016">
    <property type="entry name" value="Oligopeptide ABC transporter ATP-binding component"/>
    <property type="match status" value="1"/>
</dbReference>
<evidence type="ECO:0000256" key="1">
    <source>
        <dbReference type="ARBA" id="ARBA00004417"/>
    </source>
</evidence>
<evidence type="ECO:0000256" key="7">
    <source>
        <dbReference type="ARBA" id="ARBA00023136"/>
    </source>
</evidence>
<evidence type="ECO:0000313" key="9">
    <source>
        <dbReference type="EMBL" id="MBB3997695.1"/>
    </source>
</evidence>
<dbReference type="NCBIfam" id="TIGR01727">
    <property type="entry name" value="oligo_HPY"/>
    <property type="match status" value="1"/>
</dbReference>
<dbReference type="PANTHER" id="PTHR43297:SF2">
    <property type="entry name" value="DIPEPTIDE TRANSPORT ATP-BINDING PROTEIN DPPD"/>
    <property type="match status" value="1"/>
</dbReference>
<evidence type="ECO:0000256" key="3">
    <source>
        <dbReference type="ARBA" id="ARBA00022448"/>
    </source>
</evidence>
<dbReference type="InterPro" id="IPR050388">
    <property type="entry name" value="ABC_Ni/Peptide_Import"/>
</dbReference>
<dbReference type="CDD" id="cd03257">
    <property type="entry name" value="ABC_NikE_OppD_transporters"/>
    <property type="match status" value="1"/>
</dbReference>
<proteinExistence type="inferred from homology"/>
<dbReference type="SMART" id="SM00382">
    <property type="entry name" value="AAA"/>
    <property type="match status" value="1"/>
</dbReference>
<feature type="domain" description="ABC transporter" evidence="8">
    <location>
        <begin position="15"/>
        <end position="264"/>
    </location>
</feature>
<dbReference type="GO" id="GO:0005886">
    <property type="term" value="C:plasma membrane"/>
    <property type="evidence" value="ECO:0007669"/>
    <property type="project" value="UniProtKB-SubCell"/>
</dbReference>
<evidence type="ECO:0000259" key="8">
    <source>
        <dbReference type="PROSITE" id="PS50893"/>
    </source>
</evidence>
<dbReference type="PANTHER" id="PTHR43297">
    <property type="entry name" value="OLIGOPEPTIDE TRANSPORT ATP-BINDING PROTEIN APPD"/>
    <property type="match status" value="1"/>
</dbReference>
<keyword evidence="7" id="KW-0472">Membrane</keyword>
<dbReference type="PROSITE" id="PS00211">
    <property type="entry name" value="ABC_TRANSPORTER_1"/>
    <property type="match status" value="1"/>
</dbReference>